<dbReference type="Gene3D" id="3.30.160.60">
    <property type="entry name" value="Classic Zinc Finger"/>
    <property type="match status" value="1"/>
</dbReference>
<feature type="compositionally biased region" description="Basic residues" evidence="10">
    <location>
        <begin position="7"/>
        <end position="29"/>
    </location>
</feature>
<gene>
    <name evidence="12" type="ORF">GBAR_LOCUS9173</name>
</gene>
<evidence type="ECO:0000256" key="4">
    <source>
        <dbReference type="ARBA" id="ARBA00022517"/>
    </source>
</evidence>
<dbReference type="GO" id="GO:0005737">
    <property type="term" value="C:cytoplasm"/>
    <property type="evidence" value="ECO:0007669"/>
    <property type="project" value="UniProtKB-SubCell"/>
</dbReference>
<dbReference type="PROSITE" id="PS00028">
    <property type="entry name" value="ZINC_FINGER_C2H2_1"/>
    <property type="match status" value="1"/>
</dbReference>
<evidence type="ECO:0000256" key="6">
    <source>
        <dbReference type="ARBA" id="ARBA00022771"/>
    </source>
</evidence>
<dbReference type="InterPro" id="IPR013087">
    <property type="entry name" value="Znf_C2H2_type"/>
</dbReference>
<evidence type="ECO:0000256" key="5">
    <source>
        <dbReference type="ARBA" id="ARBA00022723"/>
    </source>
</evidence>
<evidence type="ECO:0000256" key="2">
    <source>
        <dbReference type="ARBA" id="ARBA00004496"/>
    </source>
</evidence>
<evidence type="ECO:0000256" key="8">
    <source>
        <dbReference type="ARBA" id="ARBA00023242"/>
    </source>
</evidence>
<keyword evidence="7" id="KW-0862">Zinc</keyword>
<dbReference type="InterPro" id="IPR003604">
    <property type="entry name" value="Matrin/U1-like-C_Znf_C2H2"/>
</dbReference>
<comment type="subcellular location">
    <subcellularLocation>
        <location evidence="2">Cytoplasm</location>
    </subcellularLocation>
    <subcellularLocation>
        <location evidence="1">Nucleus</location>
    </subcellularLocation>
</comment>
<dbReference type="SMART" id="SM00451">
    <property type="entry name" value="ZnF_U1"/>
    <property type="match status" value="1"/>
</dbReference>
<dbReference type="GO" id="GO:0003676">
    <property type="term" value="F:nucleic acid binding"/>
    <property type="evidence" value="ECO:0007669"/>
    <property type="project" value="InterPro"/>
</dbReference>
<dbReference type="InterPro" id="IPR036236">
    <property type="entry name" value="Znf_C2H2_sf"/>
</dbReference>
<protein>
    <submittedName>
        <fullName evidence="12">Zinc finger protein 593</fullName>
    </submittedName>
</protein>
<organism evidence="12 13">
    <name type="scientific">Geodia barretti</name>
    <name type="common">Barrett's horny sponge</name>
    <dbReference type="NCBI Taxonomy" id="519541"/>
    <lineage>
        <taxon>Eukaryota</taxon>
        <taxon>Metazoa</taxon>
        <taxon>Porifera</taxon>
        <taxon>Demospongiae</taxon>
        <taxon>Heteroscleromorpha</taxon>
        <taxon>Tetractinellida</taxon>
        <taxon>Astrophorina</taxon>
        <taxon>Geodiidae</taxon>
        <taxon>Geodia</taxon>
    </lineage>
</organism>
<keyword evidence="5" id="KW-0479">Metal-binding</keyword>
<evidence type="ECO:0000256" key="10">
    <source>
        <dbReference type="SAM" id="MobiDB-lite"/>
    </source>
</evidence>
<dbReference type="SUPFAM" id="SSF57667">
    <property type="entry name" value="beta-beta-alpha zinc fingers"/>
    <property type="match status" value="1"/>
</dbReference>
<dbReference type="PANTHER" id="PTHR46095:SF1">
    <property type="entry name" value="ZINC FINGER PROTEIN 593"/>
    <property type="match status" value="1"/>
</dbReference>
<dbReference type="PANTHER" id="PTHR46095">
    <property type="entry name" value="ZINC FINGER PROTEIN 593"/>
    <property type="match status" value="1"/>
</dbReference>
<name>A0AA35RN95_GEOBA</name>
<comment type="similarity">
    <text evidence="9">Belongs to the ZNF593/BUD20 C2H2-type zinc-finger protein family.</text>
</comment>
<evidence type="ECO:0000259" key="11">
    <source>
        <dbReference type="PROSITE" id="PS00028"/>
    </source>
</evidence>
<evidence type="ECO:0000256" key="9">
    <source>
        <dbReference type="ARBA" id="ARBA00038064"/>
    </source>
</evidence>
<dbReference type="InterPro" id="IPR051879">
    <property type="entry name" value="C2H2-ZF_Maturation_Protein"/>
</dbReference>
<dbReference type="InterPro" id="IPR022755">
    <property type="entry name" value="Znf_C2H2_jaz"/>
</dbReference>
<accession>A0AA35RN95</accession>
<sequence length="125" mass="14386">MGAGAGGRRKRAHKNDKHIKKKYRTKRRTKDLDEVLEDMQKSLPRRHTADVPGSGQHYCLMCSRTFMDGKAVKSHRNSKPHKQRLRSLMEPAYTQREAECAAGKGSYYSCRQGEKHMTHTQTQSQ</sequence>
<dbReference type="Pfam" id="PF12171">
    <property type="entry name" value="zf-C2H2_jaz"/>
    <property type="match status" value="1"/>
</dbReference>
<keyword evidence="3" id="KW-0963">Cytoplasm</keyword>
<feature type="domain" description="C2H2-type" evidence="11">
    <location>
        <begin position="59"/>
        <end position="81"/>
    </location>
</feature>
<dbReference type="EMBL" id="CASHTH010001386">
    <property type="protein sequence ID" value="CAI8014685.1"/>
    <property type="molecule type" value="Genomic_DNA"/>
</dbReference>
<keyword evidence="8" id="KW-0539">Nucleus</keyword>
<evidence type="ECO:0000313" key="13">
    <source>
        <dbReference type="Proteomes" id="UP001174909"/>
    </source>
</evidence>
<reference evidence="12" key="1">
    <citation type="submission" date="2023-03" db="EMBL/GenBank/DDBJ databases">
        <authorList>
            <person name="Steffen K."/>
            <person name="Cardenas P."/>
        </authorList>
    </citation>
    <scope>NUCLEOTIDE SEQUENCE</scope>
</reference>
<dbReference type="AlphaFoldDB" id="A0AA35RN95"/>
<keyword evidence="6" id="KW-0863">Zinc-finger</keyword>
<comment type="caution">
    <text evidence="12">The sequence shown here is derived from an EMBL/GenBank/DDBJ whole genome shotgun (WGS) entry which is preliminary data.</text>
</comment>
<evidence type="ECO:0000256" key="1">
    <source>
        <dbReference type="ARBA" id="ARBA00004123"/>
    </source>
</evidence>
<dbReference type="GO" id="GO:0042254">
    <property type="term" value="P:ribosome biogenesis"/>
    <property type="evidence" value="ECO:0007669"/>
    <property type="project" value="UniProtKB-KW"/>
</dbReference>
<dbReference type="Proteomes" id="UP001174909">
    <property type="component" value="Unassembled WGS sequence"/>
</dbReference>
<dbReference type="GO" id="GO:0008270">
    <property type="term" value="F:zinc ion binding"/>
    <property type="evidence" value="ECO:0007669"/>
    <property type="project" value="UniProtKB-KW"/>
</dbReference>
<keyword evidence="4" id="KW-0690">Ribosome biogenesis</keyword>
<evidence type="ECO:0000256" key="7">
    <source>
        <dbReference type="ARBA" id="ARBA00022833"/>
    </source>
</evidence>
<evidence type="ECO:0000256" key="3">
    <source>
        <dbReference type="ARBA" id="ARBA00022490"/>
    </source>
</evidence>
<proteinExistence type="inferred from homology"/>
<dbReference type="GO" id="GO:0005634">
    <property type="term" value="C:nucleus"/>
    <property type="evidence" value="ECO:0007669"/>
    <property type="project" value="UniProtKB-SubCell"/>
</dbReference>
<feature type="region of interest" description="Disordered" evidence="10">
    <location>
        <begin position="1"/>
        <end position="33"/>
    </location>
</feature>
<evidence type="ECO:0000313" key="12">
    <source>
        <dbReference type="EMBL" id="CAI8014685.1"/>
    </source>
</evidence>
<keyword evidence="13" id="KW-1185">Reference proteome</keyword>